<organism evidence="2 3">
    <name type="scientific">Potamilus streckersoni</name>
    <dbReference type="NCBI Taxonomy" id="2493646"/>
    <lineage>
        <taxon>Eukaryota</taxon>
        <taxon>Metazoa</taxon>
        <taxon>Spiralia</taxon>
        <taxon>Lophotrochozoa</taxon>
        <taxon>Mollusca</taxon>
        <taxon>Bivalvia</taxon>
        <taxon>Autobranchia</taxon>
        <taxon>Heteroconchia</taxon>
        <taxon>Palaeoheterodonta</taxon>
        <taxon>Unionida</taxon>
        <taxon>Unionoidea</taxon>
        <taxon>Unionidae</taxon>
        <taxon>Ambleminae</taxon>
        <taxon>Lampsilini</taxon>
        <taxon>Potamilus</taxon>
    </lineage>
</organism>
<keyword evidence="3" id="KW-1185">Reference proteome</keyword>
<accession>A0AAE0W4M3</accession>
<gene>
    <name evidence="2" type="ORF">CHS0354_041822</name>
</gene>
<dbReference type="InterPro" id="IPR002557">
    <property type="entry name" value="Chitin-bd_dom"/>
</dbReference>
<comment type="caution">
    <text evidence="2">The sequence shown here is derived from an EMBL/GenBank/DDBJ whole genome shotgun (WGS) entry which is preliminary data.</text>
</comment>
<protein>
    <recommendedName>
        <fullName evidence="1">Chitin-binding type-2 domain-containing protein</fullName>
    </recommendedName>
</protein>
<evidence type="ECO:0000313" key="3">
    <source>
        <dbReference type="Proteomes" id="UP001195483"/>
    </source>
</evidence>
<dbReference type="GO" id="GO:0008061">
    <property type="term" value="F:chitin binding"/>
    <property type="evidence" value="ECO:0007669"/>
    <property type="project" value="InterPro"/>
</dbReference>
<dbReference type="PROSITE" id="PS50940">
    <property type="entry name" value="CHIT_BIND_II"/>
    <property type="match status" value="1"/>
</dbReference>
<dbReference type="Proteomes" id="UP001195483">
    <property type="component" value="Unassembled WGS sequence"/>
</dbReference>
<dbReference type="SUPFAM" id="SSF48726">
    <property type="entry name" value="Immunoglobulin"/>
    <property type="match status" value="1"/>
</dbReference>
<evidence type="ECO:0000313" key="2">
    <source>
        <dbReference type="EMBL" id="KAK3601888.1"/>
    </source>
</evidence>
<dbReference type="GO" id="GO:0005576">
    <property type="term" value="C:extracellular region"/>
    <property type="evidence" value="ECO:0007669"/>
    <property type="project" value="InterPro"/>
</dbReference>
<reference evidence="2" key="2">
    <citation type="journal article" date="2021" name="Genome Biol. Evol.">
        <title>Developing a high-quality reference genome for a parasitic bivalve with doubly uniparental inheritance (Bivalvia: Unionida).</title>
        <authorList>
            <person name="Smith C.H."/>
        </authorList>
    </citation>
    <scope>NUCLEOTIDE SEQUENCE</scope>
    <source>
        <strain evidence="2">CHS0354</strain>
        <tissue evidence="2">Mantle</tissue>
    </source>
</reference>
<name>A0AAE0W4M3_9BIVA</name>
<dbReference type="AlphaFoldDB" id="A0AAE0W4M3"/>
<evidence type="ECO:0000259" key="1">
    <source>
        <dbReference type="PROSITE" id="PS50940"/>
    </source>
</evidence>
<dbReference type="InterPro" id="IPR036179">
    <property type="entry name" value="Ig-like_dom_sf"/>
</dbReference>
<dbReference type="SMART" id="SM00494">
    <property type="entry name" value="ChtBD2"/>
    <property type="match status" value="2"/>
</dbReference>
<sequence length="733" mass="82070">MNCSVNKHIGLTRVDILHQRDEAEVTEIIATMTSDSSYVNRSSLTLTEGSMANDSANLSILFNHPLACQDKGRYSCLATGDLVISETFRLVPLSRSSLLYCLFSVLNVVFCSETSPGHMAPTARIKLEPLSKTLFGDEGKPNKPTLLLSRDIVEKRENRADLPHTCDVDVGYPPGKLILESNFTTFESNFTTYFYPNISKVYTTISEETCQAYQTITFYNAFSRRWNGKTLRCSAVNEISLEENEIPPFDLKVVEVLPVVLICSKALETEKGEFDSIHANFSFEFVADYCTDRPRRYYYHPYNCHNFINCTNRKVRVEVCPERTCFGVNETSGCNVCKESECVPNVVANVCVMSNVDDLVPYPHIRCSMYVNCTDRMVHECQENECFDVQNKTCSSRTPTAPSTPERNITCSVSETAIGLNATIVCKIGDIDLTSVSVIFISYSKKEVLMFEVTDVDGPGVLQRNNESSLILSEEGSNQTLSIDLHPLQCELHGLYSVTVNENLLGSINITDSAEAPLIDMANNTNENWILEIRCRGNVGAPAKVIFLEIQYDETTNFHMVPAHNTTIATNKDCNNERETNFTLTMTSNFNNSLVRCSVRNEDHSLMSSEQRRINIITSSVTMERSKSVVYVGDEDFSMKCIVLEHKNLSRVELYHQYTKLGTRDIIVILTQHIGPWTNRSGIVVSDSVISTEEAFLQINFTNATCADEGVYQCVAIGKFTFMSSLGLNISGK</sequence>
<feature type="domain" description="Chitin-binding type-2" evidence="1">
    <location>
        <begin position="287"/>
        <end position="344"/>
    </location>
</feature>
<proteinExistence type="predicted"/>
<reference evidence="2" key="1">
    <citation type="journal article" date="2021" name="Genome Biol. Evol.">
        <title>A High-Quality Reference Genome for a Parasitic Bivalve with Doubly Uniparental Inheritance (Bivalvia: Unionida).</title>
        <authorList>
            <person name="Smith C.H."/>
        </authorList>
    </citation>
    <scope>NUCLEOTIDE SEQUENCE</scope>
    <source>
        <strain evidence="2">CHS0354</strain>
    </source>
</reference>
<dbReference type="EMBL" id="JAEAOA010002350">
    <property type="protein sequence ID" value="KAK3601888.1"/>
    <property type="molecule type" value="Genomic_DNA"/>
</dbReference>
<reference evidence="2" key="3">
    <citation type="submission" date="2023-05" db="EMBL/GenBank/DDBJ databases">
        <authorList>
            <person name="Smith C.H."/>
        </authorList>
    </citation>
    <scope>NUCLEOTIDE SEQUENCE</scope>
    <source>
        <strain evidence="2">CHS0354</strain>
        <tissue evidence="2">Mantle</tissue>
    </source>
</reference>